<dbReference type="PANTHER" id="PTHR30404:SF0">
    <property type="entry name" value="N-ACETYLMURAMOYL-L-ALANINE AMIDASE AMIC"/>
    <property type="match status" value="1"/>
</dbReference>
<dbReference type="SUPFAM" id="SSF53187">
    <property type="entry name" value="Zn-dependent exopeptidases"/>
    <property type="match status" value="1"/>
</dbReference>
<sequence length="415" mass="45739">MEVNNQKRRDFVLKLAKLAGALSAVVYAPQVIAKNGSALIKSIAINSGRNQQRVVIELDSSIEHKLFTLSAPERIVLDLKKARTAGTIKLNPNRPKTLISKLRYATRNENDLRIVLDMAHKTKATTKLTKANGKYRLEVILVDNGAKAAVVAAKPAQKRVTSSKAVGRSRRKFVVAIDPGHGGHDSGAVGKNGTYEKDVVLQIARRLKKRVDSTKGMEAFLTRDSDKYLTLRKRIEKARANNADLFISVHADANKNNSVRGSSVYILSEKGASSEMAYWLAKNENETDVRMAGATLDTDNRVLSQVLLDLTQSAAIDDSLGLAQEVLSELGSVNRLARKGVESANFGVLRSPDIPSMLVETAFISNPQEEKKLRTAKYQNQLAEAVYRGIRRYKVALEQRDPRYADLNADEVSMS</sequence>
<evidence type="ECO:0000313" key="11">
    <source>
        <dbReference type="EMBL" id="PWR00193.1"/>
    </source>
</evidence>
<organism evidence="11 12">
    <name type="scientific">Leucothrix pacifica</name>
    <dbReference type="NCBI Taxonomy" id="1247513"/>
    <lineage>
        <taxon>Bacteria</taxon>
        <taxon>Pseudomonadati</taxon>
        <taxon>Pseudomonadota</taxon>
        <taxon>Gammaproteobacteria</taxon>
        <taxon>Thiotrichales</taxon>
        <taxon>Thiotrichaceae</taxon>
        <taxon>Leucothrix</taxon>
    </lineage>
</organism>
<comment type="catalytic activity">
    <reaction evidence="1">
        <text>Hydrolyzes the link between N-acetylmuramoyl residues and L-amino acid residues in certain cell-wall glycopeptides.</text>
        <dbReference type="EC" id="3.5.1.28"/>
    </reaction>
</comment>
<keyword evidence="12" id="KW-1185">Reference proteome</keyword>
<dbReference type="InterPro" id="IPR021731">
    <property type="entry name" value="AMIN_dom"/>
</dbReference>
<evidence type="ECO:0000256" key="9">
    <source>
        <dbReference type="ARBA" id="ARBA00074581"/>
    </source>
</evidence>
<evidence type="ECO:0000256" key="4">
    <source>
        <dbReference type="ARBA" id="ARBA00011901"/>
    </source>
</evidence>
<dbReference type="GO" id="GO:0009253">
    <property type="term" value="P:peptidoglycan catabolic process"/>
    <property type="evidence" value="ECO:0007669"/>
    <property type="project" value="InterPro"/>
</dbReference>
<reference evidence="11 12" key="1">
    <citation type="submission" date="2018-05" db="EMBL/GenBank/DDBJ databases">
        <title>Leucothrix arctica sp. nov., isolated from Arctic seawater.</title>
        <authorList>
            <person name="Choi A."/>
            <person name="Baek K."/>
        </authorList>
    </citation>
    <scope>NUCLEOTIDE SEQUENCE [LARGE SCALE GENOMIC DNA]</scope>
    <source>
        <strain evidence="11 12">JCM 18388</strain>
    </source>
</reference>
<dbReference type="InterPro" id="IPR050695">
    <property type="entry name" value="N-acetylmuramoyl_amidase_3"/>
</dbReference>
<dbReference type="Pfam" id="PF11741">
    <property type="entry name" value="AMIN"/>
    <property type="match status" value="1"/>
</dbReference>
<evidence type="ECO:0000256" key="2">
    <source>
        <dbReference type="ARBA" id="ARBA00004418"/>
    </source>
</evidence>
<dbReference type="Proteomes" id="UP000245539">
    <property type="component" value="Unassembled WGS sequence"/>
</dbReference>
<dbReference type="EMBL" id="QGKM01000005">
    <property type="protein sequence ID" value="PWR00193.1"/>
    <property type="molecule type" value="Genomic_DNA"/>
</dbReference>
<protein>
    <recommendedName>
        <fullName evidence="9">N-acetylmuramoyl-L-alanine amidase AmiC</fullName>
        <ecNumber evidence="4">3.5.1.28</ecNumber>
    </recommendedName>
</protein>
<keyword evidence="7" id="KW-0378">Hydrolase</keyword>
<evidence type="ECO:0000256" key="3">
    <source>
        <dbReference type="ARBA" id="ARBA00010860"/>
    </source>
</evidence>
<evidence type="ECO:0000259" key="10">
    <source>
        <dbReference type="SMART" id="SM00646"/>
    </source>
</evidence>
<comment type="subcellular location">
    <subcellularLocation>
        <location evidence="2">Periplasm</location>
    </subcellularLocation>
</comment>
<accession>A0A317CV31</accession>
<comment type="similarity">
    <text evidence="3">Belongs to the N-acetylmuramoyl-L-alanine amidase 3 family.</text>
</comment>
<keyword evidence="8" id="KW-0961">Cell wall biogenesis/degradation</keyword>
<dbReference type="FunFam" id="3.40.630.40:FF:000001">
    <property type="entry name" value="N-acetylmuramoyl-L-alanine amidase"/>
    <property type="match status" value="1"/>
</dbReference>
<evidence type="ECO:0000313" key="12">
    <source>
        <dbReference type="Proteomes" id="UP000245539"/>
    </source>
</evidence>
<dbReference type="GO" id="GO:0071555">
    <property type="term" value="P:cell wall organization"/>
    <property type="evidence" value="ECO:0007669"/>
    <property type="project" value="UniProtKB-KW"/>
</dbReference>
<dbReference type="Gene3D" id="2.60.40.3500">
    <property type="match status" value="1"/>
</dbReference>
<dbReference type="PANTHER" id="PTHR30404">
    <property type="entry name" value="N-ACETYLMURAMOYL-L-ALANINE AMIDASE"/>
    <property type="match status" value="1"/>
</dbReference>
<keyword evidence="6" id="KW-0574">Periplasm</keyword>
<dbReference type="OrthoDB" id="9806267at2"/>
<evidence type="ECO:0000256" key="6">
    <source>
        <dbReference type="ARBA" id="ARBA00022764"/>
    </source>
</evidence>
<evidence type="ECO:0000256" key="5">
    <source>
        <dbReference type="ARBA" id="ARBA00022729"/>
    </source>
</evidence>
<keyword evidence="5" id="KW-0732">Signal</keyword>
<dbReference type="AlphaFoldDB" id="A0A317CV31"/>
<dbReference type="GO" id="GO:0008745">
    <property type="term" value="F:N-acetylmuramoyl-L-alanine amidase activity"/>
    <property type="evidence" value="ECO:0007669"/>
    <property type="project" value="UniProtKB-EC"/>
</dbReference>
<evidence type="ECO:0000256" key="8">
    <source>
        <dbReference type="ARBA" id="ARBA00023316"/>
    </source>
</evidence>
<dbReference type="InterPro" id="IPR002508">
    <property type="entry name" value="MurNAc-LAA_cat"/>
</dbReference>
<dbReference type="EC" id="3.5.1.28" evidence="4"/>
<dbReference type="Pfam" id="PF01520">
    <property type="entry name" value="Amidase_3"/>
    <property type="match status" value="1"/>
</dbReference>
<dbReference type="GO" id="GO:0030288">
    <property type="term" value="C:outer membrane-bounded periplasmic space"/>
    <property type="evidence" value="ECO:0007669"/>
    <property type="project" value="TreeGrafter"/>
</dbReference>
<evidence type="ECO:0000256" key="1">
    <source>
        <dbReference type="ARBA" id="ARBA00001561"/>
    </source>
</evidence>
<dbReference type="Gene3D" id="3.40.630.40">
    <property type="entry name" value="Zn-dependent exopeptidases"/>
    <property type="match status" value="1"/>
</dbReference>
<feature type="domain" description="MurNAc-LAA" evidence="10">
    <location>
        <begin position="235"/>
        <end position="391"/>
    </location>
</feature>
<comment type="caution">
    <text evidence="11">The sequence shown here is derived from an EMBL/GenBank/DDBJ whole genome shotgun (WGS) entry which is preliminary data.</text>
</comment>
<proteinExistence type="inferred from homology"/>
<name>A0A317CV31_9GAMM</name>
<dbReference type="SMART" id="SM00646">
    <property type="entry name" value="Ami_3"/>
    <property type="match status" value="1"/>
</dbReference>
<evidence type="ECO:0000256" key="7">
    <source>
        <dbReference type="ARBA" id="ARBA00022801"/>
    </source>
</evidence>
<dbReference type="RefSeq" id="WP_109836247.1">
    <property type="nucleotide sequence ID" value="NZ_QGKM01000005.1"/>
</dbReference>
<dbReference type="CDD" id="cd02696">
    <property type="entry name" value="MurNAc-LAA"/>
    <property type="match status" value="1"/>
</dbReference>
<gene>
    <name evidence="11" type="ORF">DKW60_03380</name>
</gene>